<evidence type="ECO:0000256" key="3">
    <source>
        <dbReference type="ARBA" id="ARBA00004887"/>
    </source>
</evidence>
<comment type="subunit">
    <text evidence="4">Homotrimer.</text>
</comment>
<evidence type="ECO:0000256" key="1">
    <source>
        <dbReference type="ARBA" id="ARBA00000968"/>
    </source>
</evidence>
<organism evidence="13 14">
    <name type="scientific">Anaeromicropila populeti</name>
    <dbReference type="NCBI Taxonomy" id="37658"/>
    <lineage>
        <taxon>Bacteria</taxon>
        <taxon>Bacillati</taxon>
        <taxon>Bacillota</taxon>
        <taxon>Clostridia</taxon>
        <taxon>Lachnospirales</taxon>
        <taxon>Lachnospiraceae</taxon>
        <taxon>Anaeromicropila</taxon>
    </lineage>
</organism>
<evidence type="ECO:0000256" key="8">
    <source>
        <dbReference type="ARBA" id="ARBA00022679"/>
    </source>
</evidence>
<dbReference type="RefSeq" id="WP_092560414.1">
    <property type="nucleotide sequence ID" value="NZ_FOYZ01000006.1"/>
</dbReference>
<feature type="repeat" description="Lumazine-binding" evidence="11">
    <location>
        <begin position="97"/>
        <end position="193"/>
    </location>
</feature>
<dbReference type="STRING" id="37658.SAMN05661086_01868"/>
<evidence type="ECO:0000256" key="4">
    <source>
        <dbReference type="ARBA" id="ARBA00011233"/>
    </source>
</evidence>
<dbReference type="GO" id="GO:0004746">
    <property type="term" value="F:riboflavin synthase activity"/>
    <property type="evidence" value="ECO:0007669"/>
    <property type="project" value="UniProtKB-UniRule"/>
</dbReference>
<evidence type="ECO:0000256" key="6">
    <source>
        <dbReference type="ARBA" id="ARBA00013950"/>
    </source>
</evidence>
<dbReference type="SUPFAM" id="SSF63380">
    <property type="entry name" value="Riboflavin synthase domain-like"/>
    <property type="match status" value="2"/>
</dbReference>
<dbReference type="FunFam" id="2.40.30.20:FF:000004">
    <property type="entry name" value="Riboflavin synthase, alpha subunit"/>
    <property type="match status" value="1"/>
</dbReference>
<accession>A0A1I6JQB8</accession>
<keyword evidence="7" id="KW-0686">Riboflavin biosynthesis</keyword>
<dbReference type="EMBL" id="FOYZ01000006">
    <property type="protein sequence ID" value="SFR81143.1"/>
    <property type="molecule type" value="Genomic_DNA"/>
</dbReference>
<evidence type="ECO:0000256" key="5">
    <source>
        <dbReference type="ARBA" id="ARBA00012827"/>
    </source>
</evidence>
<evidence type="ECO:0000256" key="11">
    <source>
        <dbReference type="PROSITE-ProRule" id="PRU00524"/>
    </source>
</evidence>
<dbReference type="PIRSF" id="PIRSF000498">
    <property type="entry name" value="Riboflavin_syn_A"/>
    <property type="match status" value="1"/>
</dbReference>
<reference evidence="13 14" key="1">
    <citation type="submission" date="2016-10" db="EMBL/GenBank/DDBJ databases">
        <authorList>
            <person name="de Groot N.N."/>
        </authorList>
    </citation>
    <scope>NUCLEOTIDE SEQUENCE [LARGE SCALE GENOMIC DNA]</scope>
    <source>
        <strain evidence="13 14">743A</strain>
    </source>
</reference>
<dbReference type="FunFam" id="2.40.30.20:FF:000003">
    <property type="entry name" value="Riboflavin synthase, alpha subunit"/>
    <property type="match status" value="1"/>
</dbReference>
<name>A0A1I6JQB8_9FIRM</name>
<keyword evidence="9" id="KW-0677">Repeat</keyword>
<dbReference type="NCBIfam" id="NF006767">
    <property type="entry name" value="PRK09289.1"/>
    <property type="match status" value="1"/>
</dbReference>
<dbReference type="PANTHER" id="PTHR21098">
    <property type="entry name" value="RIBOFLAVIN SYNTHASE ALPHA CHAIN"/>
    <property type="match status" value="1"/>
</dbReference>
<feature type="domain" description="Lumazine-binding" evidence="12">
    <location>
        <begin position="97"/>
        <end position="193"/>
    </location>
</feature>
<keyword evidence="8" id="KW-0808">Transferase</keyword>
<keyword evidence="14" id="KW-1185">Reference proteome</keyword>
<dbReference type="PROSITE" id="PS51177">
    <property type="entry name" value="LUMAZINE_BIND"/>
    <property type="match status" value="2"/>
</dbReference>
<sequence>MFTGIIEEIGTIYGIQKGTHSSQLAIHGTIIFDDLKKGDSVAVNGVCLTARQVLGTTFIADVMHETLNRSNLGSLKVKSTVNLERAMSSNGRFGGHVVSGHIDETGTILSIRRDDIAVWYQISASENLLSCVVKKGSIALDGISLTVADVTNESFFVSVIPHTLLSTVLCTKGVGDTVNLESDLLGKYVQNLLHRSGNVYAEKENASSKISKEYLLEHGFY</sequence>
<evidence type="ECO:0000313" key="13">
    <source>
        <dbReference type="EMBL" id="SFR81143.1"/>
    </source>
</evidence>
<dbReference type="InterPro" id="IPR017938">
    <property type="entry name" value="Riboflavin_synthase-like_b-brl"/>
</dbReference>
<evidence type="ECO:0000256" key="10">
    <source>
        <dbReference type="NCBIfam" id="TIGR00187"/>
    </source>
</evidence>
<evidence type="ECO:0000256" key="2">
    <source>
        <dbReference type="ARBA" id="ARBA00002803"/>
    </source>
</evidence>
<dbReference type="EC" id="2.5.1.9" evidence="5 10"/>
<evidence type="ECO:0000313" key="14">
    <source>
        <dbReference type="Proteomes" id="UP000199659"/>
    </source>
</evidence>
<comment type="function">
    <text evidence="2">Catalyzes the dismutation of two molecules of 6,7-dimethyl-8-ribityllumazine, resulting in the formation of riboflavin and 5-amino-6-(D-ribitylamino)uracil.</text>
</comment>
<dbReference type="PANTHER" id="PTHR21098:SF12">
    <property type="entry name" value="RIBOFLAVIN SYNTHASE"/>
    <property type="match status" value="1"/>
</dbReference>
<comment type="pathway">
    <text evidence="3">Cofactor biosynthesis; riboflavin biosynthesis; riboflavin from 2-hydroxy-3-oxobutyl phosphate and 5-amino-6-(D-ribitylamino)uracil: step 2/2.</text>
</comment>
<dbReference type="NCBIfam" id="TIGR00187">
    <property type="entry name" value="ribE"/>
    <property type="match status" value="1"/>
</dbReference>
<proteinExistence type="predicted"/>
<dbReference type="Proteomes" id="UP000199659">
    <property type="component" value="Unassembled WGS sequence"/>
</dbReference>
<dbReference type="GO" id="GO:0009231">
    <property type="term" value="P:riboflavin biosynthetic process"/>
    <property type="evidence" value="ECO:0007669"/>
    <property type="project" value="UniProtKB-KW"/>
</dbReference>
<dbReference type="Pfam" id="PF00677">
    <property type="entry name" value="Lum_binding"/>
    <property type="match status" value="2"/>
</dbReference>
<dbReference type="Gene3D" id="2.40.30.20">
    <property type="match status" value="2"/>
</dbReference>
<dbReference type="InterPro" id="IPR026017">
    <property type="entry name" value="Lumazine-bd_dom"/>
</dbReference>
<gene>
    <name evidence="13" type="ORF">SAMN05661086_01868</name>
</gene>
<feature type="domain" description="Lumazine-binding" evidence="12">
    <location>
        <begin position="1"/>
        <end position="96"/>
    </location>
</feature>
<comment type="catalytic activity">
    <reaction evidence="1">
        <text>2 6,7-dimethyl-8-(1-D-ribityl)lumazine + H(+) = 5-amino-6-(D-ribitylamino)uracil + riboflavin</text>
        <dbReference type="Rhea" id="RHEA:20772"/>
        <dbReference type="ChEBI" id="CHEBI:15378"/>
        <dbReference type="ChEBI" id="CHEBI:15934"/>
        <dbReference type="ChEBI" id="CHEBI:57986"/>
        <dbReference type="ChEBI" id="CHEBI:58201"/>
        <dbReference type="EC" id="2.5.1.9"/>
    </reaction>
</comment>
<dbReference type="InterPro" id="IPR001783">
    <property type="entry name" value="Lumazine-bd"/>
</dbReference>
<feature type="repeat" description="Lumazine-binding" evidence="11">
    <location>
        <begin position="1"/>
        <end position="96"/>
    </location>
</feature>
<dbReference type="InterPro" id="IPR023366">
    <property type="entry name" value="ATP_synth_asu-like_sf"/>
</dbReference>
<evidence type="ECO:0000259" key="12">
    <source>
        <dbReference type="PROSITE" id="PS51177"/>
    </source>
</evidence>
<protein>
    <recommendedName>
        <fullName evidence="6 10">Riboflavin synthase</fullName>
        <ecNumber evidence="5 10">2.5.1.9</ecNumber>
    </recommendedName>
</protein>
<evidence type="ECO:0000256" key="9">
    <source>
        <dbReference type="ARBA" id="ARBA00022737"/>
    </source>
</evidence>
<dbReference type="AlphaFoldDB" id="A0A1I6JQB8"/>
<dbReference type="CDD" id="cd00402">
    <property type="entry name" value="Riboflavin_synthase_like"/>
    <property type="match status" value="1"/>
</dbReference>
<evidence type="ECO:0000256" key="7">
    <source>
        <dbReference type="ARBA" id="ARBA00022619"/>
    </source>
</evidence>
<dbReference type="OrthoDB" id="9788537at2"/>